<dbReference type="EC" id="2.7.7.7" evidence="5"/>
<evidence type="ECO:0000256" key="4">
    <source>
        <dbReference type="ARBA" id="ARBA00022932"/>
    </source>
</evidence>
<proteinExistence type="predicted"/>
<dbReference type="Gene3D" id="3.40.50.300">
    <property type="entry name" value="P-loop containing nucleotide triphosphate hydrolases"/>
    <property type="match status" value="1"/>
</dbReference>
<dbReference type="NCBIfam" id="TIGR01128">
    <property type="entry name" value="holA"/>
    <property type="match status" value="1"/>
</dbReference>
<dbReference type="AlphaFoldDB" id="A0AAU7E7E8"/>
<dbReference type="InterPro" id="IPR027417">
    <property type="entry name" value="P-loop_NTPase"/>
</dbReference>
<dbReference type="RefSeq" id="WP_134238957.1">
    <property type="nucleotide sequence ID" value="NZ_CP155620.1"/>
</dbReference>
<name>A0AAU7E7E8_9BACT</name>
<dbReference type="GO" id="GO:0006261">
    <property type="term" value="P:DNA-templated DNA replication"/>
    <property type="evidence" value="ECO:0007669"/>
    <property type="project" value="TreeGrafter"/>
</dbReference>
<keyword evidence="4" id="KW-0239">DNA-directed DNA polymerase</keyword>
<keyword evidence="2 5" id="KW-0548">Nucleotidyltransferase</keyword>
<organism evidence="5">
    <name type="scientific">Campylobacter sp. CCS1377</name>
    <dbReference type="NCBI Taxonomy" id="3158229"/>
    <lineage>
        <taxon>Bacteria</taxon>
        <taxon>Pseudomonadati</taxon>
        <taxon>Campylobacterota</taxon>
        <taxon>Epsilonproteobacteria</taxon>
        <taxon>Campylobacterales</taxon>
        <taxon>Campylobacteraceae</taxon>
        <taxon>Campylobacter</taxon>
    </lineage>
</organism>
<evidence type="ECO:0000256" key="3">
    <source>
        <dbReference type="ARBA" id="ARBA00022705"/>
    </source>
</evidence>
<accession>A0AAU7E7E8</accession>
<sequence length="322" mass="37712">MYRKDLQNLLLKDKFPNFFFLYGADNFQSELYANFIKQKWNTDETLKIFFEEYNFSRVSDFLSGGSLFSEKKLLEIKTNKKIPSKELKILIELCKQNQDNFLLLELYDESSKQSDIEKIFENNFVRFFKANNAKEGVELLAMKAKELNIEITQNALFALFSNFDENLYLAASELNKFQDLSIDEKTIEKYCFSLSVVGFEMFFEKLLQGKNINTDLEKILDSFNEIALINSLNTNFYRLFKIALYAKIHGKMDFKELLGYTPPAQVAKKLELQAFGIKISQYQQIFTLLLESEYELKNNSKLSKKEFLIATLLKLSQILKTK</sequence>
<dbReference type="GO" id="GO:0003677">
    <property type="term" value="F:DNA binding"/>
    <property type="evidence" value="ECO:0007669"/>
    <property type="project" value="InterPro"/>
</dbReference>
<dbReference type="SUPFAM" id="SSF52540">
    <property type="entry name" value="P-loop containing nucleoside triphosphate hydrolases"/>
    <property type="match status" value="1"/>
</dbReference>
<evidence type="ECO:0000256" key="2">
    <source>
        <dbReference type="ARBA" id="ARBA00022695"/>
    </source>
</evidence>
<dbReference type="PANTHER" id="PTHR34388">
    <property type="entry name" value="DNA POLYMERASE III SUBUNIT DELTA"/>
    <property type="match status" value="1"/>
</dbReference>
<dbReference type="GO" id="GO:0009360">
    <property type="term" value="C:DNA polymerase III complex"/>
    <property type="evidence" value="ECO:0007669"/>
    <property type="project" value="TreeGrafter"/>
</dbReference>
<dbReference type="EMBL" id="CP155620">
    <property type="protein sequence ID" value="XBJ29870.1"/>
    <property type="molecule type" value="Genomic_DNA"/>
</dbReference>
<gene>
    <name evidence="5" type="primary">holA</name>
    <name evidence="5" type="ORF">AAH949_03280</name>
</gene>
<dbReference type="GO" id="GO:0003887">
    <property type="term" value="F:DNA-directed DNA polymerase activity"/>
    <property type="evidence" value="ECO:0007669"/>
    <property type="project" value="UniProtKB-KW"/>
</dbReference>
<protein>
    <submittedName>
        <fullName evidence="5">DNA polymerase III subunit delta</fullName>
        <ecNumber evidence="5">2.7.7.7</ecNumber>
    </submittedName>
</protein>
<reference evidence="5" key="1">
    <citation type="submission" date="2024-05" db="EMBL/GenBank/DDBJ databases">
        <title>Campylobacter coli isolated from environmental waters in Slovenia.</title>
        <authorList>
            <person name="Zautner A.E."/>
            <person name="Bunk B."/>
            <person name="Riedel T."/>
            <person name="Sproeer C."/>
        </authorList>
    </citation>
    <scope>NUCLEOTIDE SEQUENCE</scope>
    <source>
        <strain evidence="5">CCS1377</strain>
    </source>
</reference>
<evidence type="ECO:0000313" key="5">
    <source>
        <dbReference type="EMBL" id="XBJ29870.1"/>
    </source>
</evidence>
<keyword evidence="1 5" id="KW-0808">Transferase</keyword>
<dbReference type="InterPro" id="IPR005790">
    <property type="entry name" value="DNA_polIII_delta"/>
</dbReference>
<dbReference type="PANTHER" id="PTHR34388:SF1">
    <property type="entry name" value="DNA POLYMERASE III SUBUNIT DELTA"/>
    <property type="match status" value="1"/>
</dbReference>
<dbReference type="NCBIfam" id="NF006298">
    <property type="entry name" value="PRK08487.1-1"/>
    <property type="match status" value="1"/>
</dbReference>
<keyword evidence="3" id="KW-0235">DNA replication</keyword>
<evidence type="ECO:0000256" key="1">
    <source>
        <dbReference type="ARBA" id="ARBA00022679"/>
    </source>
</evidence>